<evidence type="ECO:0000259" key="10">
    <source>
        <dbReference type="PROSITE" id="PS50026"/>
    </source>
</evidence>
<dbReference type="SUPFAM" id="SSF57184">
    <property type="entry name" value="Growth factor receptor domain"/>
    <property type="match status" value="1"/>
</dbReference>
<comment type="caution">
    <text evidence="11">The sequence shown here is derived from an EMBL/GenBank/DDBJ whole genome shotgun (WGS) entry which is preliminary data.</text>
</comment>
<evidence type="ECO:0000256" key="4">
    <source>
        <dbReference type="ARBA" id="ARBA00022737"/>
    </source>
</evidence>
<dbReference type="AlphaFoldDB" id="A0AAV1R8T3"/>
<keyword evidence="4" id="KW-0677">Repeat</keyword>
<evidence type="ECO:0000256" key="5">
    <source>
        <dbReference type="ARBA" id="ARBA00023157"/>
    </source>
</evidence>
<protein>
    <recommendedName>
        <fullName evidence="10">EGF-like domain-containing protein</fullName>
    </recommendedName>
</protein>
<dbReference type="SMART" id="SM00179">
    <property type="entry name" value="EGF_CA"/>
    <property type="match status" value="1"/>
</dbReference>
<dbReference type="InterPro" id="IPR009030">
    <property type="entry name" value="Growth_fac_rcpt_cys_sf"/>
</dbReference>
<keyword evidence="8" id="KW-1133">Transmembrane helix</keyword>
<evidence type="ECO:0000256" key="6">
    <source>
        <dbReference type="PROSITE-ProRule" id="PRU00076"/>
    </source>
</evidence>
<evidence type="ECO:0000256" key="8">
    <source>
        <dbReference type="SAM" id="Phobius"/>
    </source>
</evidence>
<dbReference type="EMBL" id="CAWUPB010000913">
    <property type="protein sequence ID" value="CAK7329234.1"/>
    <property type="molecule type" value="Genomic_DNA"/>
</dbReference>
<keyword evidence="5" id="KW-1015">Disulfide bond</keyword>
<feature type="transmembrane region" description="Helical" evidence="8">
    <location>
        <begin position="332"/>
        <end position="356"/>
    </location>
</feature>
<evidence type="ECO:0000256" key="9">
    <source>
        <dbReference type="SAM" id="SignalP"/>
    </source>
</evidence>
<organism evidence="11 12">
    <name type="scientific">Dovyalis caffra</name>
    <dbReference type="NCBI Taxonomy" id="77055"/>
    <lineage>
        <taxon>Eukaryota</taxon>
        <taxon>Viridiplantae</taxon>
        <taxon>Streptophyta</taxon>
        <taxon>Embryophyta</taxon>
        <taxon>Tracheophyta</taxon>
        <taxon>Spermatophyta</taxon>
        <taxon>Magnoliopsida</taxon>
        <taxon>eudicotyledons</taxon>
        <taxon>Gunneridae</taxon>
        <taxon>Pentapetalae</taxon>
        <taxon>rosids</taxon>
        <taxon>fabids</taxon>
        <taxon>Malpighiales</taxon>
        <taxon>Salicaceae</taxon>
        <taxon>Flacourtieae</taxon>
        <taxon>Dovyalis</taxon>
    </lineage>
</organism>
<feature type="signal peptide" evidence="9">
    <location>
        <begin position="1"/>
        <end position="20"/>
    </location>
</feature>
<reference evidence="11 12" key="1">
    <citation type="submission" date="2024-01" db="EMBL/GenBank/DDBJ databases">
        <authorList>
            <person name="Waweru B."/>
        </authorList>
    </citation>
    <scope>NUCLEOTIDE SEQUENCE [LARGE SCALE GENOMIC DNA]</scope>
</reference>
<dbReference type="InterPro" id="IPR000152">
    <property type="entry name" value="EGF-type_Asp/Asn_hydroxyl_site"/>
</dbReference>
<accession>A0AAV1R8T3</accession>
<dbReference type="Proteomes" id="UP001314170">
    <property type="component" value="Unassembled WGS sequence"/>
</dbReference>
<dbReference type="InterPro" id="IPR025287">
    <property type="entry name" value="WAK_GUB"/>
</dbReference>
<sequence length="497" mass="54438">MRVSLLMMLLLLFLTRTATSSHDVKPGCQEKCGNVSVPYPFGIGEPYCAMDEHFFLNCSSENDDAVLWFRSNMTAQNISVLEGTVTVSIETAYDCYDSSGESIGDSDQSMTLGSGPFMFSESGNIFTAIGCNTQAVVANEEVTYGVACLSLCNENVNISDKNSCSGSGCCQTSIPKGLKSLYISVYSGYNYTEVPFNRCGFAFLAAKSSFDLSDWPLSRMVDAGKDTSDVVVEWVVKNETCEQAKANASAYACGSNTDCTFSESGQGYRCSCSKGFQGNAYLQLGCQDIDECEDPERYPCKGTCKNTIGDYKCHCPFGKYGDGKTGCQGSGIITVISAVGASVFFLIICFLLYVICTKRRRDKNFRENGGMVLKHQRVADEGEMEEIEIVCELAKKCVNSMGINRPTMKEVSYELAKLKALHENSWAQKTSDETARLLGKSPPSFSENESPSLSQSQSTHTVISFQIENYTDSILDHYQSPTLNHSDNPMKSKSELF</sequence>
<comment type="subcellular location">
    <subcellularLocation>
        <location evidence="1">Membrane</location>
        <topology evidence="1">Single-pass membrane protein</topology>
    </subcellularLocation>
</comment>
<dbReference type="Pfam" id="PF13947">
    <property type="entry name" value="GUB_WAK_bind"/>
    <property type="match status" value="1"/>
</dbReference>
<name>A0AAV1R8T3_9ROSI</name>
<dbReference type="Gene3D" id="2.10.25.10">
    <property type="entry name" value="Laminin"/>
    <property type="match status" value="1"/>
</dbReference>
<dbReference type="PROSITE" id="PS50026">
    <property type="entry name" value="EGF_3"/>
    <property type="match status" value="1"/>
</dbReference>
<dbReference type="InterPro" id="IPR001881">
    <property type="entry name" value="EGF-like_Ca-bd_dom"/>
</dbReference>
<feature type="region of interest" description="Disordered" evidence="7">
    <location>
        <begin position="437"/>
        <end position="458"/>
    </location>
</feature>
<keyword evidence="8" id="KW-0812">Transmembrane</keyword>
<gene>
    <name evidence="11" type="ORF">DCAF_LOCUS6983</name>
</gene>
<keyword evidence="12" id="KW-1185">Reference proteome</keyword>
<evidence type="ECO:0000256" key="7">
    <source>
        <dbReference type="SAM" id="MobiDB-lite"/>
    </source>
</evidence>
<keyword evidence="2 6" id="KW-0245">EGF-like domain</keyword>
<dbReference type="CDD" id="cd00054">
    <property type="entry name" value="EGF_CA"/>
    <property type="match status" value="1"/>
</dbReference>
<dbReference type="FunFam" id="2.10.25.10:FF:000628">
    <property type="entry name" value="Wall-associated receptor kinase 2"/>
    <property type="match status" value="1"/>
</dbReference>
<feature type="compositionally biased region" description="Low complexity" evidence="7">
    <location>
        <begin position="441"/>
        <end position="458"/>
    </location>
</feature>
<keyword evidence="8" id="KW-0472">Membrane</keyword>
<dbReference type="InterPro" id="IPR018097">
    <property type="entry name" value="EGF_Ca-bd_CS"/>
</dbReference>
<feature type="domain" description="EGF-like" evidence="10">
    <location>
        <begin position="288"/>
        <end position="328"/>
    </location>
</feature>
<evidence type="ECO:0000313" key="11">
    <source>
        <dbReference type="EMBL" id="CAK7329234.1"/>
    </source>
</evidence>
<dbReference type="GO" id="GO:0005509">
    <property type="term" value="F:calcium ion binding"/>
    <property type="evidence" value="ECO:0007669"/>
    <property type="project" value="InterPro"/>
</dbReference>
<feature type="chain" id="PRO_5043807903" description="EGF-like domain-containing protein" evidence="9">
    <location>
        <begin position="21"/>
        <end position="497"/>
    </location>
</feature>
<dbReference type="GO" id="GO:0016020">
    <property type="term" value="C:membrane"/>
    <property type="evidence" value="ECO:0007669"/>
    <property type="project" value="UniProtKB-SubCell"/>
</dbReference>
<comment type="caution">
    <text evidence="6">Lacks conserved residue(s) required for the propagation of feature annotation.</text>
</comment>
<evidence type="ECO:0000256" key="2">
    <source>
        <dbReference type="ARBA" id="ARBA00022536"/>
    </source>
</evidence>
<keyword evidence="3 9" id="KW-0732">Signal</keyword>
<dbReference type="GO" id="GO:0030247">
    <property type="term" value="F:polysaccharide binding"/>
    <property type="evidence" value="ECO:0007669"/>
    <property type="project" value="InterPro"/>
</dbReference>
<dbReference type="PANTHER" id="PTHR33491">
    <property type="entry name" value="OSJNBA0016N04.9 PROTEIN"/>
    <property type="match status" value="1"/>
</dbReference>
<evidence type="ECO:0000256" key="1">
    <source>
        <dbReference type="ARBA" id="ARBA00004167"/>
    </source>
</evidence>
<evidence type="ECO:0000256" key="3">
    <source>
        <dbReference type="ARBA" id="ARBA00022729"/>
    </source>
</evidence>
<evidence type="ECO:0000313" key="12">
    <source>
        <dbReference type="Proteomes" id="UP001314170"/>
    </source>
</evidence>
<dbReference type="InterPro" id="IPR000742">
    <property type="entry name" value="EGF"/>
</dbReference>
<dbReference type="PROSITE" id="PS01187">
    <property type="entry name" value="EGF_CA"/>
    <property type="match status" value="1"/>
</dbReference>
<dbReference type="PROSITE" id="PS00010">
    <property type="entry name" value="ASX_HYDROXYL"/>
    <property type="match status" value="1"/>
</dbReference>
<proteinExistence type="predicted"/>
<dbReference type="SMART" id="SM00181">
    <property type="entry name" value="EGF"/>
    <property type="match status" value="2"/>
</dbReference>